<evidence type="ECO:0000313" key="2">
    <source>
        <dbReference type="Proteomes" id="UP000182125"/>
    </source>
</evidence>
<evidence type="ECO:0000313" key="1">
    <source>
        <dbReference type="EMBL" id="SEV85120.1"/>
    </source>
</evidence>
<reference evidence="1 2" key="1">
    <citation type="submission" date="2016-10" db="EMBL/GenBank/DDBJ databases">
        <authorList>
            <person name="de Groot N.N."/>
        </authorList>
    </citation>
    <scope>NUCLEOTIDE SEQUENCE [LARGE SCALE GENOMIC DNA]</scope>
    <source>
        <strain evidence="1 2">OGL-20</strain>
    </source>
</reference>
<organism evidence="1 2">
    <name type="scientific">Thermococcus thioreducens</name>
    <dbReference type="NCBI Taxonomy" id="277988"/>
    <lineage>
        <taxon>Archaea</taxon>
        <taxon>Methanobacteriati</taxon>
        <taxon>Methanobacteriota</taxon>
        <taxon>Thermococci</taxon>
        <taxon>Thermococcales</taxon>
        <taxon>Thermococcaceae</taxon>
        <taxon>Thermococcus</taxon>
    </lineage>
</organism>
<accession>A0A1I0MBI8</accession>
<dbReference type="EMBL" id="FOIW01000001">
    <property type="protein sequence ID" value="SEV85120.1"/>
    <property type="molecule type" value="Genomic_DNA"/>
</dbReference>
<dbReference type="Proteomes" id="UP000182125">
    <property type="component" value="Unassembled WGS sequence"/>
</dbReference>
<name>A0A1I0MBI8_9EURY</name>
<protein>
    <submittedName>
        <fullName evidence="1">Uncharacterized protein</fullName>
    </submittedName>
</protein>
<proteinExistence type="predicted"/>
<dbReference type="AlphaFoldDB" id="A0A1I0MBI8"/>
<sequence>MIALALGLIVCLGTALVLGKLKGRSYELTMALNTPC</sequence>
<gene>
    <name evidence="1" type="ORF">SAMN05216170_0383</name>
</gene>